<dbReference type="AlphaFoldDB" id="A0A0B8PSL7"/>
<dbReference type="Proteomes" id="UP000031670">
    <property type="component" value="Unassembled WGS sequence"/>
</dbReference>
<evidence type="ECO:0000259" key="1">
    <source>
        <dbReference type="Pfam" id="PF11557"/>
    </source>
</evidence>
<protein>
    <recommendedName>
        <fullName evidence="1">Solitary outer membrane autotransporter-like beta-barrel domain-containing protein</fullName>
    </recommendedName>
</protein>
<proteinExistence type="predicted"/>
<reference evidence="2 3" key="2">
    <citation type="submission" date="2015-01" db="EMBL/GenBank/DDBJ databases">
        <authorList>
            <consortium name="NBRP consortium"/>
            <person name="Sawabe T."/>
            <person name="Meirelles P."/>
            <person name="Feng G."/>
            <person name="Sayaka M."/>
            <person name="Hattori M."/>
            <person name="Ohkuma M."/>
        </authorList>
    </citation>
    <scope>NUCLEOTIDE SEQUENCE [LARGE SCALE GENOMIC DNA]</scope>
    <source>
        <strain evidence="2 3">JCM19232</strain>
    </source>
</reference>
<comment type="caution">
    <text evidence="2">The sequence shown here is derived from an EMBL/GenBank/DDBJ whole genome shotgun (WGS) entry which is preliminary data.</text>
</comment>
<evidence type="ECO:0000313" key="3">
    <source>
        <dbReference type="Proteomes" id="UP000031670"/>
    </source>
</evidence>
<dbReference type="InterPro" id="IPR021621">
    <property type="entry name" value="Omp_AT"/>
</dbReference>
<organism evidence="2 3">
    <name type="scientific">Vibrio ishigakensis</name>
    <dbReference type="NCBI Taxonomy" id="1481914"/>
    <lineage>
        <taxon>Bacteria</taxon>
        <taxon>Pseudomonadati</taxon>
        <taxon>Pseudomonadota</taxon>
        <taxon>Gammaproteobacteria</taxon>
        <taxon>Vibrionales</taxon>
        <taxon>Vibrionaceae</taxon>
        <taxon>Vibrio</taxon>
    </lineage>
</organism>
<name>A0A0B8PSL7_9VIBR</name>
<feature type="domain" description="Solitary outer membrane autotransporter-like beta-barrel" evidence="1">
    <location>
        <begin position="2"/>
        <end position="66"/>
    </location>
</feature>
<reference evidence="2 3" key="1">
    <citation type="submission" date="2015-01" db="EMBL/GenBank/DDBJ databases">
        <title>Vibrio sp. C5 JCM 19232 whole genome shotgun sequence.</title>
        <authorList>
            <person name="Sawabe T."/>
            <person name="Meirelles P."/>
            <person name="Feng G."/>
            <person name="Sayaka M."/>
            <person name="Hattori M."/>
            <person name="Ohkuma M."/>
        </authorList>
    </citation>
    <scope>NUCLEOTIDE SEQUENCE [LARGE SCALE GENOMIC DNA]</scope>
    <source>
        <strain evidence="2 3">JCM19232</strain>
    </source>
</reference>
<sequence length="66" mass="7373">MVRFRRIDVGGDLRDPVGATHYNEYAFGWVVDTSDYSSVIYNVGIGININYGSSLKGGSLVFFYNE</sequence>
<gene>
    <name evidence="2" type="ORF">JCM19232_2891</name>
</gene>
<evidence type="ECO:0000313" key="2">
    <source>
        <dbReference type="EMBL" id="GAM65644.1"/>
    </source>
</evidence>
<dbReference type="EMBL" id="BBSA01000022">
    <property type="protein sequence ID" value="GAM65644.1"/>
    <property type="molecule type" value="Genomic_DNA"/>
</dbReference>
<accession>A0A0B8PSL7</accession>
<dbReference type="Pfam" id="PF11557">
    <property type="entry name" value="Omp_AT"/>
    <property type="match status" value="1"/>
</dbReference>